<sequence>MHEAPGAPLPPPLGQHAGPWASGHVQGIAVDVQGGYIYYSFTNLLARYDFSGKLVGTLQGWKGHLGDLDFNPADGCIYGSLEYKKDNAFYIAVIDGDRIDRVGIDALASGIIGTVHLPEVARDFVADAHGQASGEPEGAPPPHRYGTSGIDGVGFGPRFGNAAGPHYLTVGYGVFSDTARPDNDHQVLLQYDVRDWARYVRPLDERRPHYSGPAAAHGKYFVRTGNTTYGIQNLAYDPGLQRWFLGTYRGRKDGLPNYTLFAVDASAVPRAGELAGVPGPGGEGQARGLLLPLAADGLSDAATGIRGWHQKADVGFQPIGHGLFYLARDSAREGKQAAELTLMRWTGDARQPFAPATQDASASFLSHTGN</sequence>
<reference evidence="1 2" key="1">
    <citation type="submission" date="2011-01" db="EMBL/GenBank/DDBJ databases">
        <title>Complete sequence of Pseudoxanthomonas suwonensis 11-1.</title>
        <authorList>
            <consortium name="US DOE Joint Genome Institute"/>
            <person name="Lucas S."/>
            <person name="Copeland A."/>
            <person name="Lapidus A."/>
            <person name="Cheng J.-F."/>
            <person name="Goodwin L."/>
            <person name="Pitluck S."/>
            <person name="Teshima H."/>
            <person name="Detter J.C."/>
            <person name="Han C."/>
            <person name="Tapia R."/>
            <person name="Land M."/>
            <person name="Hauser L."/>
            <person name="Kyrpides N."/>
            <person name="Ivanova N."/>
            <person name="Ovchinnikova G."/>
            <person name="Siebers A.K."/>
            <person name="Allgaier M."/>
            <person name="Thelen M.P."/>
            <person name="Hugenholtz P."/>
            <person name="Gladden J."/>
            <person name="Woyke T."/>
        </authorList>
    </citation>
    <scope>NUCLEOTIDE SEQUENCE [LARGE SCALE GENOMIC DNA]</scope>
    <source>
        <strain evidence="2">11-1</strain>
    </source>
</reference>
<dbReference type="KEGG" id="psu:Psesu_1603"/>
<accession>E6WTE9</accession>
<gene>
    <name evidence="1" type="ordered locus">Psesu_1603</name>
</gene>
<evidence type="ECO:0000313" key="2">
    <source>
        <dbReference type="Proteomes" id="UP000008632"/>
    </source>
</evidence>
<protein>
    <submittedName>
        <fullName evidence="1">Uncharacterized protein</fullName>
    </submittedName>
</protein>
<evidence type="ECO:0000313" key="1">
    <source>
        <dbReference type="EMBL" id="ADV27448.1"/>
    </source>
</evidence>
<dbReference type="AlphaFoldDB" id="E6WTE9"/>
<dbReference type="STRING" id="743721.Psesu_1603"/>
<name>E6WTE9_PSEUU</name>
<dbReference type="SUPFAM" id="SSF75011">
    <property type="entry name" value="3-carboxy-cis,cis-mucoante lactonizing enzyme"/>
    <property type="match status" value="1"/>
</dbReference>
<organism evidence="1 2">
    <name type="scientific">Pseudoxanthomonas suwonensis (strain 11-1)</name>
    <dbReference type="NCBI Taxonomy" id="743721"/>
    <lineage>
        <taxon>Bacteria</taxon>
        <taxon>Pseudomonadati</taxon>
        <taxon>Pseudomonadota</taxon>
        <taxon>Gammaproteobacteria</taxon>
        <taxon>Lysobacterales</taxon>
        <taxon>Lysobacteraceae</taxon>
        <taxon>Pseudoxanthomonas</taxon>
    </lineage>
</organism>
<dbReference type="eggNOG" id="ENOG502Z8WZ">
    <property type="taxonomic scope" value="Bacteria"/>
</dbReference>
<proteinExistence type="predicted"/>
<dbReference type="Proteomes" id="UP000008632">
    <property type="component" value="Chromosome"/>
</dbReference>
<keyword evidence="2" id="KW-1185">Reference proteome</keyword>
<dbReference type="HOGENOM" id="CLU_699487_0_0_6"/>
<dbReference type="EMBL" id="CP002446">
    <property type="protein sequence ID" value="ADV27448.1"/>
    <property type="molecule type" value="Genomic_DNA"/>
</dbReference>